<feature type="compositionally biased region" description="Basic and acidic residues" evidence="2">
    <location>
        <begin position="29"/>
        <end position="40"/>
    </location>
</feature>
<evidence type="ECO:0000313" key="3">
    <source>
        <dbReference type="EMBL" id="ABA97339.2"/>
    </source>
</evidence>
<feature type="compositionally biased region" description="Basic and acidic residues" evidence="2">
    <location>
        <begin position="81"/>
        <end position="97"/>
    </location>
</feature>
<gene>
    <name evidence="3" type="ordered locus">LOC_Os12g16030</name>
</gene>
<dbReference type="InterPro" id="IPR036397">
    <property type="entry name" value="RNaseH_sf"/>
</dbReference>
<reference evidence="3" key="2">
    <citation type="submission" date="2005-04" db="EMBL/GenBank/DDBJ databases">
        <authorList>
            <person name="Buell C.R."/>
            <person name="Wing R.A."/>
            <person name="McCombie W.A."/>
            <person name="Ouyang S."/>
        </authorList>
    </citation>
    <scope>NUCLEOTIDE SEQUENCE</scope>
</reference>
<feature type="compositionally biased region" description="Gly residues" evidence="2">
    <location>
        <begin position="99"/>
        <end position="109"/>
    </location>
</feature>
<proteinExistence type="predicted"/>
<dbReference type="Gene3D" id="3.30.420.10">
    <property type="entry name" value="Ribonuclease H-like superfamily/Ribonuclease H"/>
    <property type="match status" value="1"/>
</dbReference>
<dbReference type="GO" id="GO:0003676">
    <property type="term" value="F:nucleic acid binding"/>
    <property type="evidence" value="ECO:0007669"/>
    <property type="project" value="InterPro"/>
</dbReference>
<evidence type="ECO:0000256" key="1">
    <source>
        <dbReference type="SAM" id="Coils"/>
    </source>
</evidence>
<organism evidence="3">
    <name type="scientific">Oryza sativa subsp. japonica</name>
    <name type="common">Rice</name>
    <dbReference type="NCBI Taxonomy" id="39947"/>
    <lineage>
        <taxon>Eukaryota</taxon>
        <taxon>Viridiplantae</taxon>
        <taxon>Streptophyta</taxon>
        <taxon>Embryophyta</taxon>
        <taxon>Tracheophyta</taxon>
        <taxon>Spermatophyta</taxon>
        <taxon>Magnoliopsida</taxon>
        <taxon>Liliopsida</taxon>
        <taxon>Poales</taxon>
        <taxon>Poaceae</taxon>
        <taxon>BOP clade</taxon>
        <taxon>Oryzoideae</taxon>
        <taxon>Oryzeae</taxon>
        <taxon>Oryzinae</taxon>
        <taxon>Oryza</taxon>
        <taxon>Oryza sativa</taxon>
    </lineage>
</organism>
<keyword evidence="1" id="KW-0175">Coiled coil</keyword>
<protein>
    <submittedName>
        <fullName evidence="3">Retrotransposon protein, putative, unclassified</fullName>
    </submittedName>
</protein>
<dbReference type="AlphaFoldDB" id="Q2QUJ7"/>
<accession>Q2QUJ7</accession>
<reference evidence="3" key="1">
    <citation type="journal article" date="2005" name="BMC Biol.">
        <title>The sequence of rice chromosomes 11 and 12, rich in disease resistance genes and recent gene duplications.</title>
        <authorList>
            <consortium name="The rice chromosomes 11 and 12 sequencing consortia"/>
        </authorList>
    </citation>
    <scope>NUCLEOTIDE SEQUENCE [LARGE SCALE GENOMIC DNA]</scope>
</reference>
<feature type="compositionally biased region" description="Basic and acidic residues" evidence="2">
    <location>
        <begin position="110"/>
        <end position="120"/>
    </location>
</feature>
<dbReference type="PANTHER" id="PTHR48475">
    <property type="entry name" value="RIBONUCLEASE H"/>
    <property type="match status" value="1"/>
</dbReference>
<feature type="region of interest" description="Disordered" evidence="2">
    <location>
        <begin position="1"/>
        <end position="162"/>
    </location>
</feature>
<feature type="compositionally biased region" description="Gly residues" evidence="2">
    <location>
        <begin position="18"/>
        <end position="28"/>
    </location>
</feature>
<feature type="coiled-coil region" evidence="1">
    <location>
        <begin position="405"/>
        <end position="433"/>
    </location>
</feature>
<reference evidence="3" key="3">
    <citation type="submission" date="2006-01" db="EMBL/GenBank/DDBJ databases">
        <authorList>
            <person name="Buell R."/>
        </authorList>
    </citation>
    <scope>NUCLEOTIDE SEQUENCE</scope>
</reference>
<dbReference type="InterPro" id="IPR012337">
    <property type="entry name" value="RNaseH-like_sf"/>
</dbReference>
<dbReference type="EMBL" id="DP000011">
    <property type="protein sequence ID" value="ABA97339.2"/>
    <property type="molecule type" value="Genomic_DNA"/>
</dbReference>
<dbReference type="SUPFAM" id="SSF53098">
    <property type="entry name" value="Ribonuclease H-like"/>
    <property type="match status" value="1"/>
</dbReference>
<sequence>MATVTGGEAMERAARRGSNGGTGPGEQRGTGREAAGSRREATRRRAARQWRWDARGDGTSMATATAMARGSGRDAMGGDTAARRDRNDGTARRDAGSRRGSGSGTARGGDGTRTRRRDGDGDGAAVVARGARRRWDASAARGRTRRRRRGDGGDRERGKRRSWCYTSGQSKTIRIVMPAVMGGSNNYSLNAIYANETILCHPLLSLALAYLLRGLLSMSYTHLAIIHQRRSSTVMLKSNNCTLLSICYCVPRLIPGRGFTHIHIARGENFRGNGLAQQASGYNVKKGVFLILEKPVLGCKSLDEIGKVSDQGRLINGQAESSNKTLLKLVKKKIEEHPKKWHEVLSEALWAHRISKHGATKVTPFMFVYGQEAILPVEVNLGSLRYIKQGDLSVEDYKTLMGVNLDDVIDKRLKALEEIEKEKKRVAKAYNKRVKAKLFQVGDLVWKTILPLGSRSKEFGKWSPSWEGPYRVCGIVRGNVYFLETLQGEHFQRAINGKYFSSVWQDA</sequence>
<name>Q2QUJ7_ORYSJ</name>
<evidence type="ECO:0000256" key="2">
    <source>
        <dbReference type="SAM" id="MobiDB-lite"/>
    </source>
</evidence>
<dbReference type="PANTHER" id="PTHR48475:SF1">
    <property type="entry name" value="RNASE H TYPE-1 DOMAIN-CONTAINING PROTEIN"/>
    <property type="match status" value="1"/>
</dbReference>